<keyword evidence="2" id="KW-0677">Repeat</keyword>
<dbReference type="RefSeq" id="XP_029116897.1">
    <property type="nucleotide sequence ID" value="XM_029261064.1"/>
</dbReference>
<reference evidence="11" key="1">
    <citation type="submission" date="2025-08" db="UniProtKB">
        <authorList>
            <consortium name="RefSeq"/>
        </authorList>
    </citation>
    <scope>IDENTIFICATION</scope>
</reference>
<feature type="region of interest" description="Disordered" evidence="7">
    <location>
        <begin position="121"/>
        <end position="181"/>
    </location>
</feature>
<accession>A0A8N4EQ48</accession>
<evidence type="ECO:0000259" key="8">
    <source>
        <dbReference type="PROSITE" id="PS50090"/>
    </source>
</evidence>
<feature type="domain" description="Myb-like" evidence="8">
    <location>
        <begin position="68"/>
        <end position="118"/>
    </location>
</feature>
<keyword evidence="3" id="KW-0805">Transcription regulation</keyword>
<evidence type="ECO:0000256" key="6">
    <source>
        <dbReference type="ARBA" id="ARBA00023242"/>
    </source>
</evidence>
<evidence type="ECO:0000256" key="3">
    <source>
        <dbReference type="ARBA" id="ARBA00023015"/>
    </source>
</evidence>
<dbReference type="AlphaFoldDB" id="A0A8N4EQ48"/>
<dbReference type="CDD" id="cd00167">
    <property type="entry name" value="SANT"/>
    <property type="match status" value="2"/>
</dbReference>
<dbReference type="PANTHER" id="PTHR10641:SF1103">
    <property type="entry name" value="TRANSCRIPTION FACTOR MYB72"/>
    <property type="match status" value="1"/>
</dbReference>
<keyword evidence="5" id="KW-0804">Transcription</keyword>
<evidence type="ECO:0000259" key="9">
    <source>
        <dbReference type="PROSITE" id="PS51294"/>
    </source>
</evidence>
<name>A0A8N4EQ48_ELAGV</name>
<dbReference type="FunFam" id="1.10.10.60:FF:000310">
    <property type="entry name" value="MYB transcription factor"/>
    <property type="match status" value="1"/>
</dbReference>
<dbReference type="SMART" id="SM00717">
    <property type="entry name" value="SANT"/>
    <property type="match status" value="2"/>
</dbReference>
<evidence type="ECO:0000313" key="11">
    <source>
        <dbReference type="RefSeq" id="XP_029116897.1"/>
    </source>
</evidence>
<evidence type="ECO:0000256" key="4">
    <source>
        <dbReference type="ARBA" id="ARBA00023125"/>
    </source>
</evidence>
<keyword evidence="10" id="KW-1185">Reference proteome</keyword>
<evidence type="ECO:0000313" key="10">
    <source>
        <dbReference type="Proteomes" id="UP000504607"/>
    </source>
</evidence>
<proteinExistence type="predicted"/>
<dbReference type="OrthoDB" id="2143914at2759"/>
<feature type="domain" description="HTH myb-type" evidence="9">
    <location>
        <begin position="68"/>
        <end position="122"/>
    </location>
</feature>
<feature type="domain" description="HTH myb-type" evidence="9">
    <location>
        <begin position="15"/>
        <end position="67"/>
    </location>
</feature>
<keyword evidence="4" id="KW-0238">DNA-binding</keyword>
<sequence length="371" mass="41577">MGRERGGGRKPCCENVGLKKGPWTPAEDAKLIAYIQKHGHENWRALPKQAGLLRCGKSCRLRWINYLRPDIKRGNFTKEEEETIIRLHGLMGNKWSKIASCLPGRTDNEIKNVWNTHIKKRLAPKGSKSSDPSTNKTKDPPSSPSNSNNISCDINDGNIKIDGDRKQPNFEPSEPLEENNSFDMECTQYSVNILSELFMELDQCMLIEGIDYPSADDCRDSSSISSLESPITSCDFQEKSVHQPLHGDRKNNQEYLNQEPEIPIDAEIWSMADDDFCFLIPEVGPVVEGGAHNNSITSEGDSTREVDDKGWVAYLEKELDLGGTMDVSAVEQLGPWEYHGGVLEDFDPVSCYFQKRHCPPSTTDLVSQVGQ</sequence>
<dbReference type="PANTHER" id="PTHR10641">
    <property type="entry name" value="MYB FAMILY TRANSCRIPTION FACTOR"/>
    <property type="match status" value="1"/>
</dbReference>
<feature type="compositionally biased region" description="Basic and acidic residues" evidence="7">
    <location>
        <begin position="159"/>
        <end position="168"/>
    </location>
</feature>
<evidence type="ECO:0000256" key="7">
    <source>
        <dbReference type="SAM" id="MobiDB-lite"/>
    </source>
</evidence>
<dbReference type="InterPro" id="IPR017930">
    <property type="entry name" value="Myb_dom"/>
</dbReference>
<dbReference type="Proteomes" id="UP000504607">
    <property type="component" value="Chromosome 1"/>
</dbReference>
<keyword evidence="6" id="KW-0539">Nucleus</keyword>
<dbReference type="KEGG" id="egu:105033243"/>
<dbReference type="InterPro" id="IPR015495">
    <property type="entry name" value="Myb_TF_plants"/>
</dbReference>
<dbReference type="GO" id="GO:0005634">
    <property type="term" value="C:nucleus"/>
    <property type="evidence" value="ECO:0007669"/>
    <property type="project" value="UniProtKB-SubCell"/>
</dbReference>
<dbReference type="InterPro" id="IPR001005">
    <property type="entry name" value="SANT/Myb"/>
</dbReference>
<evidence type="ECO:0000256" key="1">
    <source>
        <dbReference type="ARBA" id="ARBA00004123"/>
    </source>
</evidence>
<dbReference type="GO" id="GO:0003677">
    <property type="term" value="F:DNA binding"/>
    <property type="evidence" value="ECO:0007669"/>
    <property type="project" value="UniProtKB-KW"/>
</dbReference>
<comment type="subcellular location">
    <subcellularLocation>
        <location evidence="1">Nucleus</location>
    </subcellularLocation>
</comment>
<feature type="domain" description="Myb-like" evidence="8">
    <location>
        <begin position="15"/>
        <end position="67"/>
    </location>
</feature>
<dbReference type="PROSITE" id="PS51294">
    <property type="entry name" value="HTH_MYB"/>
    <property type="match status" value="2"/>
</dbReference>
<protein>
    <submittedName>
        <fullName evidence="11">Transcription factor MYB63-like</fullName>
    </submittedName>
</protein>
<gene>
    <name evidence="11" type="primary">LOC105033243</name>
</gene>
<dbReference type="SUPFAM" id="SSF46689">
    <property type="entry name" value="Homeodomain-like"/>
    <property type="match status" value="1"/>
</dbReference>
<evidence type="ECO:0000256" key="2">
    <source>
        <dbReference type="ARBA" id="ARBA00022737"/>
    </source>
</evidence>
<evidence type="ECO:0000256" key="5">
    <source>
        <dbReference type="ARBA" id="ARBA00023163"/>
    </source>
</evidence>
<organism evidence="10 11">
    <name type="scientific">Elaeis guineensis var. tenera</name>
    <name type="common">Oil palm</name>
    <dbReference type="NCBI Taxonomy" id="51953"/>
    <lineage>
        <taxon>Eukaryota</taxon>
        <taxon>Viridiplantae</taxon>
        <taxon>Streptophyta</taxon>
        <taxon>Embryophyta</taxon>
        <taxon>Tracheophyta</taxon>
        <taxon>Spermatophyta</taxon>
        <taxon>Magnoliopsida</taxon>
        <taxon>Liliopsida</taxon>
        <taxon>Arecaceae</taxon>
        <taxon>Arecoideae</taxon>
        <taxon>Cocoseae</taxon>
        <taxon>Elaeidinae</taxon>
        <taxon>Elaeis</taxon>
    </lineage>
</organism>
<dbReference type="FunFam" id="1.10.10.60:FF:000001">
    <property type="entry name" value="MYB-related transcription factor"/>
    <property type="match status" value="1"/>
</dbReference>
<dbReference type="Gene3D" id="1.10.10.60">
    <property type="entry name" value="Homeodomain-like"/>
    <property type="match status" value="2"/>
</dbReference>
<dbReference type="Pfam" id="PF00249">
    <property type="entry name" value="Myb_DNA-binding"/>
    <property type="match status" value="2"/>
</dbReference>
<feature type="compositionally biased region" description="Low complexity" evidence="7">
    <location>
        <begin position="144"/>
        <end position="158"/>
    </location>
</feature>
<dbReference type="InterPro" id="IPR009057">
    <property type="entry name" value="Homeodomain-like_sf"/>
</dbReference>
<dbReference type="PROSITE" id="PS50090">
    <property type="entry name" value="MYB_LIKE"/>
    <property type="match status" value="2"/>
</dbReference>